<gene>
    <name evidence="4" type="ORF">GUJ93_ZPchr0013g35521</name>
</gene>
<reference evidence="4" key="2">
    <citation type="submission" date="2021-02" db="EMBL/GenBank/DDBJ databases">
        <authorList>
            <person name="Kimball J.A."/>
            <person name="Haas M.W."/>
            <person name="Macchietto M."/>
            <person name="Kono T."/>
            <person name="Duquette J."/>
            <person name="Shao M."/>
        </authorList>
    </citation>
    <scope>NUCLEOTIDE SEQUENCE</scope>
    <source>
        <tissue evidence="4">Fresh leaf tissue</tissue>
    </source>
</reference>
<dbReference type="Proteomes" id="UP000729402">
    <property type="component" value="Unassembled WGS sequence"/>
</dbReference>
<dbReference type="OrthoDB" id="438440at2759"/>
<feature type="chain" id="PRO_5035168754" description="Fungal lipase-type domain-containing protein" evidence="2">
    <location>
        <begin position="30"/>
        <end position="399"/>
    </location>
</feature>
<keyword evidence="2" id="KW-0732">Signal</keyword>
<evidence type="ECO:0000313" key="4">
    <source>
        <dbReference type="EMBL" id="KAG8098845.1"/>
    </source>
</evidence>
<dbReference type="PANTHER" id="PTHR46023">
    <property type="entry name" value="LIPASE CLASS 3 PROTEIN-LIKE"/>
    <property type="match status" value="1"/>
</dbReference>
<comment type="caution">
    <text evidence="4">The sequence shown here is derived from an EMBL/GenBank/DDBJ whole genome shotgun (WGS) entry which is preliminary data.</text>
</comment>
<reference evidence="4" key="1">
    <citation type="journal article" date="2021" name="bioRxiv">
        <title>Whole Genome Assembly and Annotation of Northern Wild Rice, Zizania palustris L., Supports a Whole Genome Duplication in the Zizania Genus.</title>
        <authorList>
            <person name="Haas M."/>
            <person name="Kono T."/>
            <person name="Macchietto M."/>
            <person name="Millas R."/>
            <person name="McGilp L."/>
            <person name="Shao M."/>
            <person name="Duquette J."/>
            <person name="Hirsch C.N."/>
            <person name="Kimball J."/>
        </authorList>
    </citation>
    <scope>NUCLEOTIDE SEQUENCE</scope>
    <source>
        <tissue evidence="4">Fresh leaf tissue</tissue>
    </source>
</reference>
<name>A0A8J6C194_ZIZPA</name>
<evidence type="ECO:0000259" key="3">
    <source>
        <dbReference type="Pfam" id="PF01764"/>
    </source>
</evidence>
<dbReference type="PANTHER" id="PTHR46023:SF2">
    <property type="entry name" value="LIPASE FAMILY PROTEIN, EXPRESSED"/>
    <property type="match status" value="1"/>
</dbReference>
<dbReference type="InterPro" id="IPR002921">
    <property type="entry name" value="Fungal_lipase-type"/>
</dbReference>
<dbReference type="EMBL" id="JAAALK010000079">
    <property type="protein sequence ID" value="KAG8098845.1"/>
    <property type="molecule type" value="Genomic_DNA"/>
</dbReference>
<dbReference type="AlphaFoldDB" id="A0A8J6C194"/>
<dbReference type="GO" id="GO:0006629">
    <property type="term" value="P:lipid metabolic process"/>
    <property type="evidence" value="ECO:0007669"/>
    <property type="project" value="InterPro"/>
</dbReference>
<accession>A0A8J6C194</accession>
<feature type="compositionally biased region" description="Basic and acidic residues" evidence="1">
    <location>
        <begin position="51"/>
        <end position="67"/>
    </location>
</feature>
<organism evidence="4 5">
    <name type="scientific">Zizania palustris</name>
    <name type="common">Northern wild rice</name>
    <dbReference type="NCBI Taxonomy" id="103762"/>
    <lineage>
        <taxon>Eukaryota</taxon>
        <taxon>Viridiplantae</taxon>
        <taxon>Streptophyta</taxon>
        <taxon>Embryophyta</taxon>
        <taxon>Tracheophyta</taxon>
        <taxon>Spermatophyta</taxon>
        <taxon>Magnoliopsida</taxon>
        <taxon>Liliopsida</taxon>
        <taxon>Poales</taxon>
        <taxon>Poaceae</taxon>
        <taxon>BOP clade</taxon>
        <taxon>Oryzoideae</taxon>
        <taxon>Oryzeae</taxon>
        <taxon>Zizaniinae</taxon>
        <taxon>Zizania</taxon>
    </lineage>
</organism>
<evidence type="ECO:0000256" key="2">
    <source>
        <dbReference type="SAM" id="SignalP"/>
    </source>
</evidence>
<evidence type="ECO:0000256" key="1">
    <source>
        <dbReference type="SAM" id="MobiDB-lite"/>
    </source>
</evidence>
<proteinExistence type="predicted"/>
<protein>
    <recommendedName>
        <fullName evidence="3">Fungal lipase-type domain-containing protein</fullName>
    </recommendedName>
</protein>
<dbReference type="CDD" id="cd00519">
    <property type="entry name" value="Lipase_3"/>
    <property type="match status" value="1"/>
</dbReference>
<feature type="region of interest" description="Disordered" evidence="1">
    <location>
        <begin position="33"/>
        <end position="67"/>
    </location>
</feature>
<feature type="signal peptide" evidence="2">
    <location>
        <begin position="1"/>
        <end position="29"/>
    </location>
</feature>
<keyword evidence="5" id="KW-1185">Reference proteome</keyword>
<evidence type="ECO:0000313" key="5">
    <source>
        <dbReference type="Proteomes" id="UP000729402"/>
    </source>
</evidence>
<feature type="domain" description="Fungal lipase-type" evidence="3">
    <location>
        <begin position="196"/>
        <end position="332"/>
    </location>
</feature>
<dbReference type="Pfam" id="PF01764">
    <property type="entry name" value="Lipase_3"/>
    <property type="match status" value="1"/>
</dbReference>
<sequence length="399" mass="43918">MPAAVAAAGAATASGAALVVYVLLSCCRPQPAAEAGEEEEAEESRLLSGAEDARGREAGGGREEEAWPYRSPSTCCEAAALTARTARRTWELTVGRWGLHGITFGIKHHMKRQGNLQHEYSGNDCLQLKCHEAHTEVTCLLEYLKICMFYSKKKFSAFLKFGGYNQEDILIHKARARLMQPSFTLVCDKKSKLFLLFIRGAISTKERLTAATAAEVPFHHIVLNEGQINNVTLGYAHCGMLAAARWIANLAIPHLHKGVREFPDYHIKIIGHSMGAGIAAILTYILHEHHEFSSCTCLAFAPPACMTWELAESGKEFVTSLINRNDVVPAFSKVSIENLRTEVMVSSKLDDAPDQARLNLFATISKGVTFIKSHMLSMSHPMGKRKILILAYLSLCSNM</sequence>